<dbReference type="PANTHER" id="PTHR10954">
    <property type="entry name" value="RIBONUCLEASE H2 SUBUNIT A"/>
    <property type="match status" value="1"/>
</dbReference>
<evidence type="ECO:0000256" key="12">
    <source>
        <dbReference type="ARBA" id="ARBA00022801"/>
    </source>
</evidence>
<dbReference type="GO" id="GO:0006298">
    <property type="term" value="P:mismatch repair"/>
    <property type="evidence" value="ECO:0007669"/>
    <property type="project" value="TreeGrafter"/>
</dbReference>
<dbReference type="GO" id="GO:0005737">
    <property type="term" value="C:cytoplasm"/>
    <property type="evidence" value="ECO:0007669"/>
    <property type="project" value="UniProtKB-SubCell"/>
</dbReference>
<dbReference type="EMBL" id="AUZY01011541">
    <property type="protein sequence ID" value="EQD34280.1"/>
    <property type="molecule type" value="Genomic_DNA"/>
</dbReference>
<evidence type="ECO:0000256" key="9">
    <source>
        <dbReference type="ARBA" id="ARBA00022722"/>
    </source>
</evidence>
<dbReference type="NCBIfam" id="NF000595">
    <property type="entry name" value="PRK00015.1-3"/>
    <property type="match status" value="1"/>
</dbReference>
<evidence type="ECO:0000256" key="5">
    <source>
        <dbReference type="ARBA" id="ARBA00007383"/>
    </source>
</evidence>
<evidence type="ECO:0000256" key="6">
    <source>
        <dbReference type="ARBA" id="ARBA00012180"/>
    </source>
</evidence>
<feature type="domain" description="RNase H type-2" evidence="14">
    <location>
        <begin position="8"/>
        <end position="197"/>
    </location>
</feature>
<dbReference type="GO" id="GO:0004523">
    <property type="term" value="F:RNA-DNA hybrid ribonuclease activity"/>
    <property type="evidence" value="ECO:0007669"/>
    <property type="project" value="UniProtKB-EC"/>
</dbReference>
<evidence type="ECO:0000256" key="2">
    <source>
        <dbReference type="ARBA" id="ARBA00001936"/>
    </source>
</evidence>
<gene>
    <name evidence="15" type="ORF">B1B_17275</name>
</gene>
<evidence type="ECO:0000256" key="1">
    <source>
        <dbReference type="ARBA" id="ARBA00000077"/>
    </source>
</evidence>
<dbReference type="GO" id="GO:0003723">
    <property type="term" value="F:RNA binding"/>
    <property type="evidence" value="ECO:0007669"/>
    <property type="project" value="InterPro"/>
</dbReference>
<comment type="subcellular location">
    <subcellularLocation>
        <location evidence="4">Cytoplasm</location>
    </subcellularLocation>
</comment>
<dbReference type="Gene3D" id="3.30.420.10">
    <property type="entry name" value="Ribonuclease H-like superfamily/Ribonuclease H"/>
    <property type="match status" value="1"/>
</dbReference>
<comment type="caution">
    <text evidence="15">The sequence shown here is derived from an EMBL/GenBank/DDBJ whole genome shotgun (WGS) entry which is preliminary data.</text>
</comment>
<dbReference type="GO" id="GO:0032299">
    <property type="term" value="C:ribonuclease H2 complex"/>
    <property type="evidence" value="ECO:0007669"/>
    <property type="project" value="TreeGrafter"/>
</dbReference>
<dbReference type="PANTHER" id="PTHR10954:SF18">
    <property type="entry name" value="RIBONUCLEASE HII"/>
    <property type="match status" value="1"/>
</dbReference>
<keyword evidence="9" id="KW-0540">Nuclease</keyword>
<reference evidence="15" key="2">
    <citation type="journal article" date="2014" name="ISME J.">
        <title>Microbial stratification in low pH oxic and suboxic macroscopic growths along an acid mine drainage.</title>
        <authorList>
            <person name="Mendez-Garcia C."/>
            <person name="Mesa V."/>
            <person name="Sprenger R.R."/>
            <person name="Richter M."/>
            <person name="Diez M.S."/>
            <person name="Solano J."/>
            <person name="Bargiela R."/>
            <person name="Golyshina O.V."/>
            <person name="Manteca A."/>
            <person name="Ramos J.L."/>
            <person name="Gallego J.R."/>
            <person name="Llorente I."/>
            <person name="Martins Dos Santos V.A."/>
            <person name="Jensen O.N."/>
            <person name="Pelaez A.I."/>
            <person name="Sanchez J."/>
            <person name="Ferrer M."/>
        </authorList>
    </citation>
    <scope>NUCLEOTIDE SEQUENCE</scope>
</reference>
<dbReference type="EC" id="3.1.26.4" evidence="6"/>
<organism evidence="15">
    <name type="scientific">mine drainage metagenome</name>
    <dbReference type="NCBI Taxonomy" id="410659"/>
    <lineage>
        <taxon>unclassified sequences</taxon>
        <taxon>metagenomes</taxon>
        <taxon>ecological metagenomes</taxon>
    </lineage>
</organism>
<dbReference type="Pfam" id="PF01351">
    <property type="entry name" value="RNase_HII"/>
    <property type="match status" value="1"/>
</dbReference>
<proteinExistence type="inferred from homology"/>
<dbReference type="AlphaFoldDB" id="T0ZWH2"/>
<dbReference type="HAMAP" id="MF_00052_B">
    <property type="entry name" value="RNase_HII_B"/>
    <property type="match status" value="1"/>
</dbReference>
<dbReference type="GO" id="GO:0046872">
    <property type="term" value="F:metal ion binding"/>
    <property type="evidence" value="ECO:0007669"/>
    <property type="project" value="UniProtKB-KW"/>
</dbReference>
<comment type="cofactor">
    <cofactor evidence="2">
        <name>Mn(2+)</name>
        <dbReference type="ChEBI" id="CHEBI:29035"/>
    </cofactor>
</comment>
<evidence type="ECO:0000256" key="10">
    <source>
        <dbReference type="ARBA" id="ARBA00022723"/>
    </source>
</evidence>
<comment type="cofactor">
    <cofactor evidence="3">
        <name>Mg(2+)</name>
        <dbReference type="ChEBI" id="CHEBI:18420"/>
    </cofactor>
</comment>
<evidence type="ECO:0000256" key="4">
    <source>
        <dbReference type="ARBA" id="ARBA00004496"/>
    </source>
</evidence>
<dbReference type="InterPro" id="IPR036397">
    <property type="entry name" value="RNaseH_sf"/>
</dbReference>
<evidence type="ECO:0000256" key="11">
    <source>
        <dbReference type="ARBA" id="ARBA00022759"/>
    </source>
</evidence>
<evidence type="ECO:0000259" key="14">
    <source>
        <dbReference type="PROSITE" id="PS51975"/>
    </source>
</evidence>
<evidence type="ECO:0000256" key="3">
    <source>
        <dbReference type="ARBA" id="ARBA00001946"/>
    </source>
</evidence>
<sequence length="201" mass="21719">MNPSTDRSNWAGVDEVGRGPLAGPLVAAAVWLDPDQDIQGLRDSKKLSPLQRQMLSGRILPVARAVAIVTVSSDDIDRLNIHRATLWAMQQAVEALIPIPPGVLIDGLFAPVLSIEVFVHPRADETDPPVSAASIVAKHYRDQLMAGYDRVFPGYGFSRHKGYATADHLAALDTLGPCAIHRKSFAPIARRLGNPLQAVHS</sequence>
<comment type="similarity">
    <text evidence="5">Belongs to the RNase HII family.</text>
</comment>
<reference evidence="15" key="1">
    <citation type="submission" date="2013-08" db="EMBL/GenBank/DDBJ databases">
        <authorList>
            <person name="Mendez C."/>
            <person name="Richter M."/>
            <person name="Ferrer M."/>
            <person name="Sanchez J."/>
        </authorList>
    </citation>
    <scope>NUCLEOTIDE SEQUENCE</scope>
</reference>
<keyword evidence="11" id="KW-0255">Endonuclease</keyword>
<accession>T0ZWH2</accession>
<dbReference type="InterPro" id="IPR012337">
    <property type="entry name" value="RNaseH-like_sf"/>
</dbReference>
<dbReference type="PROSITE" id="PS51975">
    <property type="entry name" value="RNASE_H_2"/>
    <property type="match status" value="1"/>
</dbReference>
<name>T0ZWH2_9ZZZZ</name>
<keyword evidence="10" id="KW-0479">Metal-binding</keyword>
<protein>
    <recommendedName>
        <fullName evidence="7">Ribonuclease HII</fullName>
        <ecNumber evidence="6">3.1.26.4</ecNumber>
    </recommendedName>
</protein>
<evidence type="ECO:0000313" key="15">
    <source>
        <dbReference type="EMBL" id="EQD34280.1"/>
    </source>
</evidence>
<dbReference type="CDD" id="cd07182">
    <property type="entry name" value="RNase_HII_bacteria_HII_like"/>
    <property type="match status" value="1"/>
</dbReference>
<keyword evidence="8" id="KW-0963">Cytoplasm</keyword>
<evidence type="ECO:0000256" key="8">
    <source>
        <dbReference type="ARBA" id="ARBA00022490"/>
    </source>
</evidence>
<keyword evidence="13" id="KW-0464">Manganese</keyword>
<evidence type="ECO:0000256" key="7">
    <source>
        <dbReference type="ARBA" id="ARBA00019179"/>
    </source>
</evidence>
<keyword evidence="12 15" id="KW-0378">Hydrolase</keyword>
<dbReference type="SUPFAM" id="SSF53098">
    <property type="entry name" value="Ribonuclease H-like"/>
    <property type="match status" value="1"/>
</dbReference>
<dbReference type="InterPro" id="IPR001352">
    <property type="entry name" value="RNase_HII/HIII"/>
</dbReference>
<evidence type="ECO:0000256" key="13">
    <source>
        <dbReference type="ARBA" id="ARBA00023211"/>
    </source>
</evidence>
<comment type="catalytic activity">
    <reaction evidence="1">
        <text>Endonucleolytic cleavage to 5'-phosphomonoester.</text>
        <dbReference type="EC" id="3.1.26.4"/>
    </reaction>
</comment>
<dbReference type="InterPro" id="IPR024567">
    <property type="entry name" value="RNase_HII/HIII_dom"/>
</dbReference>
<dbReference type="InterPro" id="IPR022898">
    <property type="entry name" value="RNase_HII"/>
</dbReference>
<dbReference type="GO" id="GO:0043137">
    <property type="term" value="P:DNA replication, removal of RNA primer"/>
    <property type="evidence" value="ECO:0007669"/>
    <property type="project" value="TreeGrafter"/>
</dbReference>